<name>A0A9Q1D763_CONCO</name>
<evidence type="ECO:0000256" key="1">
    <source>
        <dbReference type="SAM" id="MobiDB-lite"/>
    </source>
</evidence>
<keyword evidence="3" id="KW-1185">Reference proteome</keyword>
<dbReference type="Proteomes" id="UP001152803">
    <property type="component" value="Unassembled WGS sequence"/>
</dbReference>
<feature type="compositionally biased region" description="Polar residues" evidence="1">
    <location>
        <begin position="1"/>
        <end position="12"/>
    </location>
</feature>
<dbReference type="AlphaFoldDB" id="A0A9Q1D763"/>
<gene>
    <name evidence="2" type="ORF">COCON_G00166790</name>
</gene>
<evidence type="ECO:0000313" key="3">
    <source>
        <dbReference type="Proteomes" id="UP001152803"/>
    </source>
</evidence>
<organism evidence="2 3">
    <name type="scientific">Conger conger</name>
    <name type="common">Conger eel</name>
    <name type="synonym">Muraena conger</name>
    <dbReference type="NCBI Taxonomy" id="82655"/>
    <lineage>
        <taxon>Eukaryota</taxon>
        <taxon>Metazoa</taxon>
        <taxon>Chordata</taxon>
        <taxon>Craniata</taxon>
        <taxon>Vertebrata</taxon>
        <taxon>Euteleostomi</taxon>
        <taxon>Actinopterygii</taxon>
        <taxon>Neopterygii</taxon>
        <taxon>Teleostei</taxon>
        <taxon>Anguilliformes</taxon>
        <taxon>Congridae</taxon>
        <taxon>Conger</taxon>
    </lineage>
</organism>
<comment type="caution">
    <text evidence="2">The sequence shown here is derived from an EMBL/GenBank/DDBJ whole genome shotgun (WGS) entry which is preliminary data.</text>
</comment>
<dbReference type="EMBL" id="JAFJMO010000012">
    <property type="protein sequence ID" value="KAJ8260956.1"/>
    <property type="molecule type" value="Genomic_DNA"/>
</dbReference>
<proteinExistence type="predicted"/>
<evidence type="ECO:0000313" key="2">
    <source>
        <dbReference type="EMBL" id="KAJ8260956.1"/>
    </source>
</evidence>
<feature type="region of interest" description="Disordered" evidence="1">
    <location>
        <begin position="62"/>
        <end position="122"/>
    </location>
</feature>
<feature type="compositionally biased region" description="Pro residues" evidence="1">
    <location>
        <begin position="19"/>
        <end position="28"/>
    </location>
</feature>
<feature type="region of interest" description="Disordered" evidence="1">
    <location>
        <begin position="1"/>
        <end position="36"/>
    </location>
</feature>
<protein>
    <submittedName>
        <fullName evidence="2">Uncharacterized protein</fullName>
    </submittedName>
</protein>
<sequence length="122" mass="13297">MVGLGTSLQRQSCCHRGPTPAPPPPPPTTAAGEEEGWAQATASELNQCTLSRWFSRSSCLHHGGSFRVTRRPDKRPSSLSPQKTDRARPPSEEGTPTRPSCHPPSQPRPGLPPPCPLLQYRR</sequence>
<accession>A0A9Q1D763</accession>
<reference evidence="2" key="1">
    <citation type="journal article" date="2023" name="Science">
        <title>Genome structures resolve the early diversification of teleost fishes.</title>
        <authorList>
            <person name="Parey E."/>
            <person name="Louis A."/>
            <person name="Montfort J."/>
            <person name="Bouchez O."/>
            <person name="Roques C."/>
            <person name="Iampietro C."/>
            <person name="Lluch J."/>
            <person name="Castinel A."/>
            <person name="Donnadieu C."/>
            <person name="Desvignes T."/>
            <person name="Floi Bucao C."/>
            <person name="Jouanno E."/>
            <person name="Wen M."/>
            <person name="Mejri S."/>
            <person name="Dirks R."/>
            <person name="Jansen H."/>
            <person name="Henkel C."/>
            <person name="Chen W.J."/>
            <person name="Zahm M."/>
            <person name="Cabau C."/>
            <person name="Klopp C."/>
            <person name="Thompson A.W."/>
            <person name="Robinson-Rechavi M."/>
            <person name="Braasch I."/>
            <person name="Lecointre G."/>
            <person name="Bobe J."/>
            <person name="Postlethwait J.H."/>
            <person name="Berthelot C."/>
            <person name="Roest Crollius H."/>
            <person name="Guiguen Y."/>
        </authorList>
    </citation>
    <scope>NUCLEOTIDE SEQUENCE</scope>
    <source>
        <strain evidence="2">Concon-B</strain>
    </source>
</reference>
<feature type="compositionally biased region" description="Pro residues" evidence="1">
    <location>
        <begin position="101"/>
        <end position="116"/>
    </location>
</feature>